<keyword evidence="8" id="KW-1185">Reference proteome</keyword>
<keyword evidence="5 6" id="KW-0472">Membrane</keyword>
<dbReference type="InterPro" id="IPR007915">
    <property type="entry name" value="TMEM258/Ost5"/>
</dbReference>
<dbReference type="EMBL" id="KZ454991">
    <property type="protein sequence ID" value="PKI83553.1"/>
    <property type="molecule type" value="Genomic_DNA"/>
</dbReference>
<comment type="similarity">
    <text evidence="2">Belongs to the OST5 family.</text>
</comment>
<organism evidence="7 8">
    <name type="scientific">Malassezia vespertilionis</name>
    <dbReference type="NCBI Taxonomy" id="2020962"/>
    <lineage>
        <taxon>Eukaryota</taxon>
        <taxon>Fungi</taxon>
        <taxon>Dikarya</taxon>
        <taxon>Basidiomycota</taxon>
        <taxon>Ustilaginomycotina</taxon>
        <taxon>Malasseziomycetes</taxon>
        <taxon>Malasseziales</taxon>
        <taxon>Malasseziaceae</taxon>
        <taxon>Malassezia</taxon>
    </lineage>
</organism>
<gene>
    <name evidence="7" type="ORF">MVES_002470</name>
</gene>
<dbReference type="STRING" id="2020962.A0A2N1JAJ5"/>
<evidence type="ECO:0000256" key="1">
    <source>
        <dbReference type="ARBA" id="ARBA00004141"/>
    </source>
</evidence>
<feature type="transmembrane region" description="Helical" evidence="6">
    <location>
        <begin position="62"/>
        <end position="86"/>
    </location>
</feature>
<evidence type="ECO:0000313" key="7">
    <source>
        <dbReference type="EMBL" id="PKI83553.1"/>
    </source>
</evidence>
<protein>
    <submittedName>
        <fullName evidence="7">Uncharacterized protein</fullName>
    </submittedName>
</protein>
<dbReference type="Proteomes" id="UP000232875">
    <property type="component" value="Unassembled WGS sequence"/>
</dbReference>
<keyword evidence="4 6" id="KW-1133">Transmembrane helix</keyword>
<dbReference type="GO" id="GO:0008250">
    <property type="term" value="C:oligosaccharyltransferase complex"/>
    <property type="evidence" value="ECO:0007669"/>
    <property type="project" value="InterPro"/>
</dbReference>
<keyword evidence="3 6" id="KW-0812">Transmembrane</keyword>
<comment type="subcellular location">
    <subcellularLocation>
        <location evidence="1">Membrane</location>
        <topology evidence="1">Multi-pass membrane protein</topology>
    </subcellularLocation>
</comment>
<name>A0A2N1JAJ5_9BASI</name>
<evidence type="ECO:0000256" key="3">
    <source>
        <dbReference type="ARBA" id="ARBA00022692"/>
    </source>
</evidence>
<proteinExistence type="inferred from homology"/>
<reference evidence="7 8" key="1">
    <citation type="submission" date="2017-10" db="EMBL/GenBank/DDBJ databases">
        <title>A novel species of cold-tolerant Malassezia isolated from bats.</title>
        <authorList>
            <person name="Lorch J.M."/>
            <person name="Palmer J.M."/>
            <person name="Vanderwolf K.J."/>
            <person name="Schmidt K.Z."/>
            <person name="Verant M.L."/>
            <person name="Weller T.J."/>
            <person name="Blehert D.S."/>
        </authorList>
    </citation>
    <scope>NUCLEOTIDE SEQUENCE [LARGE SCALE GENOMIC DNA]</scope>
    <source>
        <strain evidence="7 8">NWHC:44797-103</strain>
    </source>
</reference>
<evidence type="ECO:0000256" key="5">
    <source>
        <dbReference type="ARBA" id="ARBA00023136"/>
    </source>
</evidence>
<evidence type="ECO:0000256" key="6">
    <source>
        <dbReference type="SAM" id="Phobius"/>
    </source>
</evidence>
<sequence length="508" mass="56503">MAHSLEDYHRVQNEFLTYLPLTPVVPLSMMPHIAIGCLGIAFLLTFYYTTLPRTKMTVMEPLVALAASALAGVGVVALFNAVGVYAEMVHLDLAPPAPPTTYEELARELDSIPRYPVYPGVLSADAMRQAQARCAMVKKRQTDMAARMCPNDHSDIDAAWERRRSNLHTRNVSPGALDTSVPPAFHFDTYDQLPLYAQAVPIQDQNALENVPIATYPIPNNDVREMVVQISVYSRRHVALTRKTRGLSSVMPDTLGQPLTDDIDDGLVLSQKIECSTDQTLEALANAIVCRNREIPERVGWEGDVEAIKQGDAPIQIQGHWTGAHEISSIGATIQYPLYTGAMLQTDTCMLLDGFLYGKLDPALHGSYVRALLDKQDAGVHLFPYPVVYGNTLSNVRIRDLPHIVFGQPHWMLHMGDCEHIFTMDWVRRMQPKEPIFSYTTYLQRWAQTPLARQYFSPKKLVVRNEKGALPCEICGGMREAAVAVLGGDAVQIVHGERTRLDGTAQML</sequence>
<evidence type="ECO:0000256" key="2">
    <source>
        <dbReference type="ARBA" id="ARBA00009825"/>
    </source>
</evidence>
<dbReference type="AlphaFoldDB" id="A0A2N1JAJ5"/>
<feature type="transmembrane region" description="Helical" evidence="6">
    <location>
        <begin position="29"/>
        <end position="50"/>
    </location>
</feature>
<dbReference type="OrthoDB" id="3437960at2759"/>
<evidence type="ECO:0000313" key="8">
    <source>
        <dbReference type="Proteomes" id="UP000232875"/>
    </source>
</evidence>
<dbReference type="Pfam" id="PF05251">
    <property type="entry name" value="Ost5"/>
    <property type="match status" value="1"/>
</dbReference>
<accession>A0A2N1JAJ5</accession>
<evidence type="ECO:0000256" key="4">
    <source>
        <dbReference type="ARBA" id="ARBA00022989"/>
    </source>
</evidence>